<organism evidence="1 2">
    <name type="scientific">Xanthomonas campestris pv. phaseoli</name>
    <dbReference type="NCBI Taxonomy" id="317013"/>
    <lineage>
        <taxon>Bacteria</taxon>
        <taxon>Pseudomonadati</taxon>
        <taxon>Pseudomonadota</taxon>
        <taxon>Gammaproteobacteria</taxon>
        <taxon>Lysobacterales</taxon>
        <taxon>Lysobacteraceae</taxon>
        <taxon>Xanthomonas</taxon>
    </lineage>
</organism>
<sequence>MIGVPTGIRTPVSTVKGWCPRPLDDGDAYQNLVVT</sequence>
<evidence type="ECO:0000313" key="2">
    <source>
        <dbReference type="Proteomes" id="UP000234345"/>
    </source>
</evidence>
<proteinExistence type="predicted"/>
<gene>
    <name evidence="1" type="ORF">XFF6991_340051</name>
</gene>
<protein>
    <submittedName>
        <fullName evidence="1">Uncharacterized protein</fullName>
    </submittedName>
</protein>
<reference evidence="1 2" key="1">
    <citation type="submission" date="2017-10" db="EMBL/GenBank/DDBJ databases">
        <authorList>
            <person name="Regsiter A."/>
            <person name="William W."/>
        </authorList>
    </citation>
    <scope>NUCLEOTIDE SEQUENCE [LARGE SCALE GENOMIC DNA]</scope>
    <source>
        <strain evidence="1 2">CFBP6991</strain>
    </source>
</reference>
<name>A0A7Z7J0Y2_XANCH</name>
<comment type="caution">
    <text evidence="1">The sequence shown here is derived from an EMBL/GenBank/DDBJ whole genome shotgun (WGS) entry which is preliminary data.</text>
</comment>
<dbReference type="Proteomes" id="UP000234345">
    <property type="component" value="Unassembled WGS sequence"/>
</dbReference>
<dbReference type="EMBL" id="OCZC01000061">
    <property type="protein sequence ID" value="SOO24252.1"/>
    <property type="molecule type" value="Genomic_DNA"/>
</dbReference>
<accession>A0A7Z7J0Y2</accession>
<evidence type="ECO:0000313" key="1">
    <source>
        <dbReference type="EMBL" id="SOO24252.1"/>
    </source>
</evidence>
<dbReference type="AlphaFoldDB" id="A0A7Z7J0Y2"/>